<dbReference type="Proteomes" id="UP000219286">
    <property type="component" value="Unassembled WGS sequence"/>
</dbReference>
<proteinExistence type="predicted"/>
<sequence length="146" mass="15733">MGAFRQWQRQLHAVSLSVILYRAIPDPLSQGNPCRAPQPSWSSTLSIQGPRLGAWLFDFGSSAPNRPRVDSPCSTLSANHPRTAWRCVEQRPALAVRRRPGCGVIGRELTIRTFSGNPSWTSSEPASSGSQGQSLVDVADPAGLPA</sequence>
<name>A0A2H3A2K0_TRIPA</name>
<reference evidence="2 3" key="1">
    <citation type="journal article" date="2015" name="Genome Announc.">
        <title>Genome sequence and annotation of Trichoderma parareesei, the ancestor of the cellulase producer Trichoderma reesei.</title>
        <authorList>
            <person name="Yang D."/>
            <person name="Pomraning K."/>
            <person name="Kopchinskiy A."/>
            <person name="Karimi Aghcheh R."/>
            <person name="Atanasova L."/>
            <person name="Chenthamara K."/>
            <person name="Baker S.E."/>
            <person name="Zhang R."/>
            <person name="Shen Q."/>
            <person name="Freitag M."/>
            <person name="Kubicek C.P."/>
            <person name="Druzhinina I.S."/>
        </authorList>
    </citation>
    <scope>NUCLEOTIDE SEQUENCE [LARGE SCALE GENOMIC DNA]</scope>
    <source>
        <strain evidence="2 3">CBS 125925</strain>
    </source>
</reference>
<feature type="compositionally biased region" description="Polar residues" evidence="1">
    <location>
        <begin position="115"/>
        <end position="134"/>
    </location>
</feature>
<gene>
    <name evidence="2" type="ORF">A9Z42_0070210</name>
</gene>
<accession>A0A2H3A2K0</accession>
<evidence type="ECO:0000313" key="2">
    <source>
        <dbReference type="EMBL" id="OTA06281.1"/>
    </source>
</evidence>
<feature type="region of interest" description="Disordered" evidence="1">
    <location>
        <begin position="115"/>
        <end position="146"/>
    </location>
</feature>
<comment type="caution">
    <text evidence="2">The sequence shown here is derived from an EMBL/GenBank/DDBJ whole genome shotgun (WGS) entry which is preliminary data.</text>
</comment>
<evidence type="ECO:0000313" key="3">
    <source>
        <dbReference type="Proteomes" id="UP000219286"/>
    </source>
</evidence>
<dbReference type="AlphaFoldDB" id="A0A2H3A2K0"/>
<evidence type="ECO:0000256" key="1">
    <source>
        <dbReference type="SAM" id="MobiDB-lite"/>
    </source>
</evidence>
<protein>
    <submittedName>
        <fullName evidence="2">Uncharacterized protein</fullName>
    </submittedName>
</protein>
<dbReference type="EMBL" id="LFMI01000664">
    <property type="protein sequence ID" value="OTA06281.1"/>
    <property type="molecule type" value="Genomic_DNA"/>
</dbReference>
<organism evidence="2 3">
    <name type="scientific">Trichoderma parareesei</name>
    <name type="common">Filamentous fungus</name>
    <dbReference type="NCBI Taxonomy" id="858221"/>
    <lineage>
        <taxon>Eukaryota</taxon>
        <taxon>Fungi</taxon>
        <taxon>Dikarya</taxon>
        <taxon>Ascomycota</taxon>
        <taxon>Pezizomycotina</taxon>
        <taxon>Sordariomycetes</taxon>
        <taxon>Hypocreomycetidae</taxon>
        <taxon>Hypocreales</taxon>
        <taxon>Hypocreaceae</taxon>
        <taxon>Trichoderma</taxon>
    </lineage>
</organism>
<keyword evidence="3" id="KW-1185">Reference proteome</keyword>